<protein>
    <submittedName>
        <fullName evidence="1">Uncharacterized protein</fullName>
    </submittedName>
</protein>
<dbReference type="EMBL" id="WJNH01000008">
    <property type="protein sequence ID" value="MRG87244.1"/>
    <property type="molecule type" value="Genomic_DNA"/>
</dbReference>
<comment type="caution">
    <text evidence="1">The sequence shown here is derived from an EMBL/GenBank/DDBJ whole genome shotgun (WGS) entry which is preliminary data.</text>
</comment>
<proteinExistence type="predicted"/>
<dbReference type="PROSITE" id="PS51257">
    <property type="entry name" value="PROKAR_LIPOPROTEIN"/>
    <property type="match status" value="1"/>
</dbReference>
<accession>A0A6G1X8F1</accession>
<name>A0A6G1X8F1_9BACI</name>
<sequence length="123" mass="14420">MRFIFVFIFVLLFTITGCSHEKYVEPDSPTNAAFLMKYHIDQEQYTLFQTLFYDGTKDNVSKDRFKQFGEISTSGANYKNYELLTFDNGEMLLVEFAPKSEDEDEHKIVNVKVVPEEVKSFFQ</sequence>
<evidence type="ECO:0000313" key="2">
    <source>
        <dbReference type="Proteomes" id="UP000480185"/>
    </source>
</evidence>
<evidence type="ECO:0000313" key="1">
    <source>
        <dbReference type="EMBL" id="MRG87244.1"/>
    </source>
</evidence>
<keyword evidence="2" id="KW-1185">Reference proteome</keyword>
<dbReference type="RefSeq" id="WP_153729134.1">
    <property type="nucleotide sequence ID" value="NZ_WJNH01000008.1"/>
</dbReference>
<organism evidence="1 2">
    <name type="scientific">Salinibacillus xinjiangensis</name>
    <dbReference type="NCBI Taxonomy" id="1229268"/>
    <lineage>
        <taxon>Bacteria</taxon>
        <taxon>Bacillati</taxon>
        <taxon>Bacillota</taxon>
        <taxon>Bacilli</taxon>
        <taxon>Bacillales</taxon>
        <taxon>Bacillaceae</taxon>
        <taxon>Salinibacillus</taxon>
    </lineage>
</organism>
<dbReference type="Proteomes" id="UP000480185">
    <property type="component" value="Unassembled WGS sequence"/>
</dbReference>
<dbReference type="OrthoDB" id="2884543at2"/>
<reference evidence="1 2" key="1">
    <citation type="submission" date="2019-11" db="EMBL/GenBank/DDBJ databases">
        <authorList>
            <person name="Li J."/>
        </authorList>
    </citation>
    <scope>NUCLEOTIDE SEQUENCE [LARGE SCALE GENOMIC DNA]</scope>
    <source>
        <strain evidence="1 2">J4</strain>
    </source>
</reference>
<dbReference type="AlphaFoldDB" id="A0A6G1X8F1"/>
<gene>
    <name evidence="1" type="ORF">GH754_13165</name>
</gene>